<evidence type="ECO:0000313" key="2">
    <source>
        <dbReference type="Proteomes" id="UP001139722"/>
    </source>
</evidence>
<dbReference type="OrthoDB" id="5003278at2"/>
<gene>
    <name evidence="1" type="ORF">BJ978_000659</name>
</gene>
<evidence type="ECO:0000313" key="1">
    <source>
        <dbReference type="EMBL" id="MCP2369983.1"/>
    </source>
</evidence>
<dbReference type="EMBL" id="JAMZDY010000001">
    <property type="protein sequence ID" value="MCP2369983.1"/>
    <property type="molecule type" value="Genomic_DNA"/>
</dbReference>
<comment type="caution">
    <text evidence="1">The sequence shown here is derived from an EMBL/GenBank/DDBJ whole genome shotgun (WGS) entry which is preliminary data.</text>
</comment>
<keyword evidence="2" id="KW-1185">Reference proteome</keyword>
<dbReference type="AlphaFoldDB" id="A0A9X2KA44"/>
<reference evidence="1" key="1">
    <citation type="submission" date="2022-06" db="EMBL/GenBank/DDBJ databases">
        <title>Sequencing the genomes of 1000 actinobacteria strains.</title>
        <authorList>
            <person name="Klenk H.-P."/>
        </authorList>
    </citation>
    <scope>NUCLEOTIDE SEQUENCE</scope>
    <source>
        <strain evidence="1">DSM 22016</strain>
    </source>
</reference>
<protein>
    <submittedName>
        <fullName evidence="1">Uncharacterized protein</fullName>
    </submittedName>
</protein>
<accession>A0A9X2KA44</accession>
<sequence length="249" mass="24661">MTTDAGAVRLLARVGGPESDQALAVTDAACWVAVLRRPGSIGEPVGTFRAECTGDEADAAVAAAIRAIAASGAGGDVGWALEVDGRSEVVPHAAAVDSGLDAAVDPLLVRALQAPVSAVRLEAHVVEVPGMGAMLGFTFASIGTEATSLRLEADRLTVTTTSGEVVPLPTPTLGLVDADGTLRDGIGAIAELPPGRRATCSLPWAGGDTDGAIAAASGSIELAGPFAPLGVQPFAVSATVRVVPKGALG</sequence>
<organism evidence="1 2">
    <name type="scientific">Agromyces terreus</name>
    <dbReference type="NCBI Taxonomy" id="424795"/>
    <lineage>
        <taxon>Bacteria</taxon>
        <taxon>Bacillati</taxon>
        <taxon>Actinomycetota</taxon>
        <taxon>Actinomycetes</taxon>
        <taxon>Micrococcales</taxon>
        <taxon>Microbacteriaceae</taxon>
        <taxon>Agromyces</taxon>
    </lineage>
</organism>
<name>A0A9X2KA44_9MICO</name>
<dbReference type="RefSeq" id="WP_157000312.1">
    <property type="nucleotide sequence ID" value="NZ_BAAANU010000051.1"/>
</dbReference>
<proteinExistence type="predicted"/>
<dbReference type="Proteomes" id="UP001139722">
    <property type="component" value="Unassembled WGS sequence"/>
</dbReference>